<dbReference type="CDD" id="cd00082">
    <property type="entry name" value="HisKA"/>
    <property type="match status" value="1"/>
</dbReference>
<evidence type="ECO:0000313" key="10">
    <source>
        <dbReference type="EMBL" id="PTN10632.1"/>
    </source>
</evidence>
<dbReference type="InterPro" id="IPR005467">
    <property type="entry name" value="His_kinase_dom"/>
</dbReference>
<dbReference type="AlphaFoldDB" id="A0A2T5C6U9"/>
<dbReference type="EMBL" id="QAAD01000001">
    <property type="protein sequence ID" value="PTN10632.1"/>
    <property type="molecule type" value="Genomic_DNA"/>
</dbReference>
<dbReference type="PROSITE" id="PS50109">
    <property type="entry name" value="HIS_KIN"/>
    <property type="match status" value="1"/>
</dbReference>
<keyword evidence="8" id="KW-0732">Signal</keyword>
<dbReference type="EC" id="2.7.13.3" evidence="2"/>
<evidence type="ECO:0000256" key="6">
    <source>
        <dbReference type="PROSITE-ProRule" id="PRU00339"/>
    </source>
</evidence>
<keyword evidence="7" id="KW-0472">Membrane</keyword>
<dbReference type="Pfam" id="PF13424">
    <property type="entry name" value="TPR_12"/>
    <property type="match status" value="2"/>
</dbReference>
<comment type="caution">
    <text evidence="10">The sequence shown here is derived from an EMBL/GenBank/DDBJ whole genome shotgun (WGS) entry which is preliminary data.</text>
</comment>
<dbReference type="PANTHER" id="PTHR43047">
    <property type="entry name" value="TWO-COMPONENT HISTIDINE PROTEIN KINASE"/>
    <property type="match status" value="1"/>
</dbReference>
<dbReference type="GO" id="GO:0000155">
    <property type="term" value="F:phosphorelay sensor kinase activity"/>
    <property type="evidence" value="ECO:0007669"/>
    <property type="project" value="InterPro"/>
</dbReference>
<feature type="signal peptide" evidence="8">
    <location>
        <begin position="1"/>
        <end position="25"/>
    </location>
</feature>
<protein>
    <recommendedName>
        <fullName evidence="2">histidine kinase</fullName>
        <ecNumber evidence="2">2.7.13.3</ecNumber>
    </recommendedName>
</protein>
<dbReference type="PANTHER" id="PTHR43047:SF72">
    <property type="entry name" value="OSMOSENSING HISTIDINE PROTEIN KINASE SLN1"/>
    <property type="match status" value="1"/>
</dbReference>
<dbReference type="GO" id="GO:0009927">
    <property type="term" value="F:histidine phosphotransfer kinase activity"/>
    <property type="evidence" value="ECO:0007669"/>
    <property type="project" value="TreeGrafter"/>
</dbReference>
<evidence type="ECO:0000256" key="4">
    <source>
        <dbReference type="ARBA" id="ARBA00022679"/>
    </source>
</evidence>
<evidence type="ECO:0000256" key="8">
    <source>
        <dbReference type="SAM" id="SignalP"/>
    </source>
</evidence>
<dbReference type="OrthoDB" id="1116352at2"/>
<evidence type="ECO:0000256" key="3">
    <source>
        <dbReference type="ARBA" id="ARBA00022553"/>
    </source>
</evidence>
<dbReference type="SMART" id="SM00388">
    <property type="entry name" value="HisKA"/>
    <property type="match status" value="1"/>
</dbReference>
<dbReference type="InterPro" id="IPR004358">
    <property type="entry name" value="Sig_transdc_His_kin-like_C"/>
</dbReference>
<name>A0A2T5C6U9_9BACT</name>
<dbReference type="Gene3D" id="3.30.565.10">
    <property type="entry name" value="Histidine kinase-like ATPase, C-terminal domain"/>
    <property type="match status" value="1"/>
</dbReference>
<sequence>MIAFKNRKLFSVFICLFLLATTAAAELAHHQLTDSLALALASQKGSERLGTQLQLALELSPIEKDRALNLSRQALKEARKAGNKELETRALFVLGRTNQVHEQMGLAEAYYDSALVLANSTGSNRHKGELLHHMGLILYNKGMAIEALESYNQALHYNRLAQNFRLVGSGYSMMANIYRVNGLYDRAIEYIIKSKLNYEKANFVEGNAWAAYMLGRIYADLKLRTKAREYFNESLEIYRQVAASNGDKSGLAICYEQLGLLDLASGDLNQASAAIDHALRIFSENQSKYGISNAYLNFGRIEYARGDYVAARNYLSKALSMKQEIADRLSLTRIHEYLGLCDLAQGKQQQGLSSLHEGLELALKTNQKKVQLDIYAKLSETYLKMKNLPKAFEAQQKQIDVQNELLSGAVNIKLEQLQPIYALDAKNEQIAELEQTNAINKLQLKQHRITRMAALSAVLIVVLIASSVYLVNRKIRKKNAALHEAVQTKDRLFSIIAHDLRNPIGTSLGLSEFLLEEMNQKNYTVVSHYAGLFRQSLTEAFNLLNNLLDWSRSQQQRIRFEARELVLADIISESRELFESSIQQKNLAFDVQTPENCRVLADPDMLKTILRNLLSNAIKFSNENGLISLMCQPNGQFAEIAITDRGVGMSPEQQAALFAFDTNSSTPGTAGEKGTGLGLILVKEFVEKHGGYIRLSSKPGQGSTFSFTIPMA</sequence>
<evidence type="ECO:0000259" key="9">
    <source>
        <dbReference type="PROSITE" id="PS50109"/>
    </source>
</evidence>
<keyword evidence="7" id="KW-0812">Transmembrane</keyword>
<keyword evidence="7" id="KW-1133">Transmembrane helix</keyword>
<accession>A0A2T5C6U9</accession>
<dbReference type="Pfam" id="PF00512">
    <property type="entry name" value="HisKA"/>
    <property type="match status" value="1"/>
</dbReference>
<dbReference type="FunFam" id="3.30.565.10:FF:000006">
    <property type="entry name" value="Sensor histidine kinase WalK"/>
    <property type="match status" value="1"/>
</dbReference>
<dbReference type="PROSITE" id="PS50005">
    <property type="entry name" value="TPR"/>
    <property type="match status" value="1"/>
</dbReference>
<organism evidence="10 11">
    <name type="scientific">Mangrovibacterium marinum</name>
    <dbReference type="NCBI Taxonomy" id="1639118"/>
    <lineage>
        <taxon>Bacteria</taxon>
        <taxon>Pseudomonadati</taxon>
        <taxon>Bacteroidota</taxon>
        <taxon>Bacteroidia</taxon>
        <taxon>Marinilabiliales</taxon>
        <taxon>Prolixibacteraceae</taxon>
        <taxon>Mangrovibacterium</taxon>
    </lineage>
</organism>
<dbReference type="RefSeq" id="WP_107820727.1">
    <property type="nucleotide sequence ID" value="NZ_OY782574.1"/>
</dbReference>
<gene>
    <name evidence="10" type="ORF">C8N47_101282</name>
</gene>
<evidence type="ECO:0000313" key="11">
    <source>
        <dbReference type="Proteomes" id="UP000243525"/>
    </source>
</evidence>
<dbReference type="SMART" id="SM00028">
    <property type="entry name" value="TPR"/>
    <property type="match status" value="7"/>
</dbReference>
<dbReference type="InterPro" id="IPR036097">
    <property type="entry name" value="HisK_dim/P_sf"/>
</dbReference>
<proteinExistence type="predicted"/>
<evidence type="ECO:0000256" key="1">
    <source>
        <dbReference type="ARBA" id="ARBA00000085"/>
    </source>
</evidence>
<feature type="domain" description="Histidine kinase" evidence="9">
    <location>
        <begin position="495"/>
        <end position="712"/>
    </location>
</feature>
<dbReference type="Proteomes" id="UP000243525">
    <property type="component" value="Unassembled WGS sequence"/>
</dbReference>
<keyword evidence="6" id="KW-0802">TPR repeat</keyword>
<keyword evidence="3" id="KW-0597">Phosphoprotein</keyword>
<dbReference type="PRINTS" id="PR00344">
    <property type="entry name" value="BCTRLSENSOR"/>
</dbReference>
<feature type="repeat" description="TPR" evidence="6">
    <location>
        <begin position="292"/>
        <end position="325"/>
    </location>
</feature>
<dbReference type="SUPFAM" id="SSF48452">
    <property type="entry name" value="TPR-like"/>
    <property type="match status" value="2"/>
</dbReference>
<dbReference type="InterPro" id="IPR003661">
    <property type="entry name" value="HisK_dim/P_dom"/>
</dbReference>
<feature type="chain" id="PRO_5015487563" description="histidine kinase" evidence="8">
    <location>
        <begin position="26"/>
        <end position="712"/>
    </location>
</feature>
<dbReference type="InterPro" id="IPR019734">
    <property type="entry name" value="TPR_rpt"/>
</dbReference>
<dbReference type="SMART" id="SM00387">
    <property type="entry name" value="HATPase_c"/>
    <property type="match status" value="1"/>
</dbReference>
<dbReference type="SUPFAM" id="SSF55874">
    <property type="entry name" value="ATPase domain of HSP90 chaperone/DNA topoisomerase II/histidine kinase"/>
    <property type="match status" value="1"/>
</dbReference>
<keyword evidence="5 10" id="KW-0418">Kinase</keyword>
<feature type="transmembrane region" description="Helical" evidence="7">
    <location>
        <begin position="452"/>
        <end position="471"/>
    </location>
</feature>
<reference evidence="10 11" key="1">
    <citation type="submission" date="2018-04" db="EMBL/GenBank/DDBJ databases">
        <title>Genomic Encyclopedia of Archaeal and Bacterial Type Strains, Phase II (KMG-II): from individual species to whole genera.</title>
        <authorList>
            <person name="Goeker M."/>
        </authorList>
    </citation>
    <scope>NUCLEOTIDE SEQUENCE [LARGE SCALE GENOMIC DNA]</scope>
    <source>
        <strain evidence="10 11">DSM 28823</strain>
    </source>
</reference>
<keyword evidence="4" id="KW-0808">Transferase</keyword>
<dbReference type="InterPro" id="IPR036890">
    <property type="entry name" value="HATPase_C_sf"/>
</dbReference>
<evidence type="ECO:0000256" key="7">
    <source>
        <dbReference type="SAM" id="Phobius"/>
    </source>
</evidence>
<dbReference type="Gene3D" id="1.10.287.130">
    <property type="match status" value="1"/>
</dbReference>
<dbReference type="GO" id="GO:0005886">
    <property type="term" value="C:plasma membrane"/>
    <property type="evidence" value="ECO:0007669"/>
    <property type="project" value="TreeGrafter"/>
</dbReference>
<keyword evidence="11" id="KW-1185">Reference proteome</keyword>
<dbReference type="SUPFAM" id="SSF47384">
    <property type="entry name" value="Homodimeric domain of signal transducing histidine kinase"/>
    <property type="match status" value="1"/>
</dbReference>
<dbReference type="Pfam" id="PF02518">
    <property type="entry name" value="HATPase_c"/>
    <property type="match status" value="1"/>
</dbReference>
<evidence type="ECO:0000256" key="2">
    <source>
        <dbReference type="ARBA" id="ARBA00012438"/>
    </source>
</evidence>
<dbReference type="InterPro" id="IPR003594">
    <property type="entry name" value="HATPase_dom"/>
</dbReference>
<evidence type="ECO:0000256" key="5">
    <source>
        <dbReference type="ARBA" id="ARBA00022777"/>
    </source>
</evidence>
<dbReference type="InterPro" id="IPR011990">
    <property type="entry name" value="TPR-like_helical_dom_sf"/>
</dbReference>
<comment type="catalytic activity">
    <reaction evidence="1">
        <text>ATP + protein L-histidine = ADP + protein N-phospho-L-histidine.</text>
        <dbReference type="EC" id="2.7.13.3"/>
    </reaction>
</comment>
<dbReference type="Gene3D" id="1.25.40.10">
    <property type="entry name" value="Tetratricopeptide repeat domain"/>
    <property type="match status" value="2"/>
</dbReference>